<dbReference type="EMBL" id="JARZHI010000020">
    <property type="protein sequence ID" value="MDI1432335.1"/>
    <property type="molecule type" value="Genomic_DNA"/>
</dbReference>
<keyword evidence="3" id="KW-1185">Reference proteome</keyword>
<dbReference type="GO" id="GO:0019171">
    <property type="term" value="F:(3R)-hydroxyacyl-[acyl-carrier-protein] dehydratase activity"/>
    <property type="evidence" value="ECO:0007669"/>
    <property type="project" value="UniProtKB-EC"/>
</dbReference>
<dbReference type="CDD" id="cd01288">
    <property type="entry name" value="FabZ"/>
    <property type="match status" value="1"/>
</dbReference>
<name>A0ABT6NW52_9BACT</name>
<dbReference type="RefSeq" id="WP_284720817.1">
    <property type="nucleotide sequence ID" value="NZ_JARZHI010000020.1"/>
</dbReference>
<dbReference type="SUPFAM" id="SSF54637">
    <property type="entry name" value="Thioesterase/thiol ester dehydrase-isomerase"/>
    <property type="match status" value="1"/>
</dbReference>
<evidence type="ECO:0000256" key="1">
    <source>
        <dbReference type="ARBA" id="ARBA00023239"/>
    </source>
</evidence>
<keyword evidence="1 2" id="KW-0456">Lyase</keyword>
<accession>A0ABT6NW52</accession>
<organism evidence="2 3">
    <name type="scientific">Polyangium sorediatum</name>
    <dbReference type="NCBI Taxonomy" id="889274"/>
    <lineage>
        <taxon>Bacteria</taxon>
        <taxon>Pseudomonadati</taxon>
        <taxon>Myxococcota</taxon>
        <taxon>Polyangia</taxon>
        <taxon>Polyangiales</taxon>
        <taxon>Polyangiaceae</taxon>
        <taxon>Polyangium</taxon>
    </lineage>
</organism>
<evidence type="ECO:0000313" key="2">
    <source>
        <dbReference type="EMBL" id="MDI1432335.1"/>
    </source>
</evidence>
<evidence type="ECO:0000313" key="3">
    <source>
        <dbReference type="Proteomes" id="UP001160301"/>
    </source>
</evidence>
<dbReference type="Gene3D" id="3.10.129.10">
    <property type="entry name" value="Hotdog Thioesterase"/>
    <property type="match status" value="1"/>
</dbReference>
<dbReference type="PANTHER" id="PTHR30272">
    <property type="entry name" value="3-HYDROXYACYL-[ACYL-CARRIER-PROTEIN] DEHYDRATASE"/>
    <property type="match status" value="1"/>
</dbReference>
<dbReference type="InterPro" id="IPR013114">
    <property type="entry name" value="FabA_FabZ"/>
</dbReference>
<dbReference type="NCBIfam" id="NF000582">
    <property type="entry name" value="PRK00006.1"/>
    <property type="match status" value="1"/>
</dbReference>
<reference evidence="2 3" key="1">
    <citation type="submission" date="2023-04" db="EMBL/GenBank/DDBJ databases">
        <title>The genome sequence of Polyangium sorediatum DSM14670.</title>
        <authorList>
            <person name="Zhang X."/>
        </authorList>
    </citation>
    <scope>NUCLEOTIDE SEQUENCE [LARGE SCALE GENOMIC DNA]</scope>
    <source>
        <strain evidence="2 3">DSM 14670</strain>
    </source>
</reference>
<dbReference type="EC" id="4.2.1.59" evidence="2"/>
<dbReference type="InterPro" id="IPR029069">
    <property type="entry name" value="HotDog_dom_sf"/>
</dbReference>
<dbReference type="PANTHER" id="PTHR30272:SF1">
    <property type="entry name" value="3-HYDROXYACYL-[ACYL-CARRIER-PROTEIN] DEHYDRATASE"/>
    <property type="match status" value="1"/>
</dbReference>
<dbReference type="Proteomes" id="UP001160301">
    <property type="component" value="Unassembled WGS sequence"/>
</dbReference>
<proteinExistence type="predicted"/>
<protein>
    <submittedName>
        <fullName evidence="2">3-hydroxyacyl-ACP dehydratase FabZ</fullName>
        <ecNumber evidence="2">4.2.1.59</ecNumber>
    </submittedName>
</protein>
<gene>
    <name evidence="2" type="primary">fabZ</name>
    <name evidence="2" type="ORF">QHF89_22755</name>
</gene>
<sequence length="155" mass="17114">MRYLLLDRITRLEPPRLATGVKCVSLSDDTFADHFPGHPMMPGALVIEALAQLGGVLLEATRRAEGHEDVHALLTMIDHARFRRIVRPGDKLELEAETILAREEGGQVKGKARVDGEVVATAELGFAFTRVTNPKVLARRREVLDIWLTGAAEEP</sequence>
<comment type="caution">
    <text evidence="2">The sequence shown here is derived from an EMBL/GenBank/DDBJ whole genome shotgun (WGS) entry which is preliminary data.</text>
</comment>
<dbReference type="Pfam" id="PF07977">
    <property type="entry name" value="FabA"/>
    <property type="match status" value="1"/>
</dbReference>